<evidence type="ECO:0000256" key="3">
    <source>
        <dbReference type="ARBA" id="ARBA00023186"/>
    </source>
</evidence>
<gene>
    <name evidence="4" type="ORF">K443DRAFT_7146</name>
</gene>
<evidence type="ECO:0000313" key="4">
    <source>
        <dbReference type="EMBL" id="KIK01090.1"/>
    </source>
</evidence>
<keyword evidence="3" id="KW-0143">Chaperone</keyword>
<dbReference type="Gene3D" id="3.50.7.10">
    <property type="entry name" value="GroEL"/>
    <property type="match status" value="1"/>
</dbReference>
<dbReference type="Proteomes" id="UP000054477">
    <property type="component" value="Unassembled WGS sequence"/>
</dbReference>
<organism evidence="4 5">
    <name type="scientific">Laccaria amethystina LaAM-08-1</name>
    <dbReference type="NCBI Taxonomy" id="1095629"/>
    <lineage>
        <taxon>Eukaryota</taxon>
        <taxon>Fungi</taxon>
        <taxon>Dikarya</taxon>
        <taxon>Basidiomycota</taxon>
        <taxon>Agaricomycotina</taxon>
        <taxon>Agaricomycetes</taxon>
        <taxon>Agaricomycetidae</taxon>
        <taxon>Agaricales</taxon>
        <taxon>Agaricineae</taxon>
        <taxon>Hydnangiaceae</taxon>
        <taxon>Laccaria</taxon>
    </lineage>
</organism>
<dbReference type="InterPro" id="IPR027409">
    <property type="entry name" value="GroEL-like_apical_dom_sf"/>
</dbReference>
<dbReference type="EMBL" id="KN838612">
    <property type="protein sequence ID" value="KIK01090.1"/>
    <property type="molecule type" value="Genomic_DNA"/>
</dbReference>
<dbReference type="STRING" id="1095629.A0A0C9WRD1"/>
<evidence type="ECO:0000313" key="5">
    <source>
        <dbReference type="Proteomes" id="UP000054477"/>
    </source>
</evidence>
<dbReference type="OrthoDB" id="10248520at2759"/>
<dbReference type="HOGENOM" id="CLU_2292174_0_0_1"/>
<evidence type="ECO:0000256" key="1">
    <source>
        <dbReference type="ARBA" id="ARBA00022741"/>
    </source>
</evidence>
<reference evidence="5" key="2">
    <citation type="submission" date="2015-01" db="EMBL/GenBank/DDBJ databases">
        <title>Evolutionary Origins and Diversification of the Mycorrhizal Mutualists.</title>
        <authorList>
            <consortium name="DOE Joint Genome Institute"/>
            <consortium name="Mycorrhizal Genomics Consortium"/>
            <person name="Kohler A."/>
            <person name="Kuo A."/>
            <person name="Nagy L.G."/>
            <person name="Floudas D."/>
            <person name="Copeland A."/>
            <person name="Barry K.W."/>
            <person name="Cichocki N."/>
            <person name="Veneault-Fourrey C."/>
            <person name="LaButti K."/>
            <person name="Lindquist E.A."/>
            <person name="Lipzen A."/>
            <person name="Lundell T."/>
            <person name="Morin E."/>
            <person name="Murat C."/>
            <person name="Riley R."/>
            <person name="Ohm R."/>
            <person name="Sun H."/>
            <person name="Tunlid A."/>
            <person name="Henrissat B."/>
            <person name="Grigoriev I.V."/>
            <person name="Hibbett D.S."/>
            <person name="Martin F."/>
        </authorList>
    </citation>
    <scope>NUCLEOTIDE SEQUENCE [LARGE SCALE GENOMIC DNA]</scope>
    <source>
        <strain evidence="5">LaAM-08-1</strain>
    </source>
</reference>
<proteinExistence type="predicted"/>
<dbReference type="SUPFAM" id="SSF52029">
    <property type="entry name" value="GroEL apical domain-like"/>
    <property type="match status" value="1"/>
</dbReference>
<dbReference type="PANTHER" id="PTHR11353">
    <property type="entry name" value="CHAPERONIN"/>
    <property type="match status" value="1"/>
</dbReference>
<keyword evidence="2" id="KW-0067">ATP-binding</keyword>
<dbReference type="InterPro" id="IPR017998">
    <property type="entry name" value="Chaperone_TCP-1"/>
</dbReference>
<dbReference type="Pfam" id="PF00118">
    <property type="entry name" value="Cpn60_TCP1"/>
    <property type="match status" value="1"/>
</dbReference>
<reference evidence="4 5" key="1">
    <citation type="submission" date="2014-04" db="EMBL/GenBank/DDBJ databases">
        <authorList>
            <consortium name="DOE Joint Genome Institute"/>
            <person name="Kuo A."/>
            <person name="Kohler A."/>
            <person name="Nagy L.G."/>
            <person name="Floudas D."/>
            <person name="Copeland A."/>
            <person name="Barry K.W."/>
            <person name="Cichocki N."/>
            <person name="Veneault-Fourrey C."/>
            <person name="LaButti K."/>
            <person name="Lindquist E.A."/>
            <person name="Lipzen A."/>
            <person name="Lundell T."/>
            <person name="Morin E."/>
            <person name="Murat C."/>
            <person name="Sun H."/>
            <person name="Tunlid A."/>
            <person name="Henrissat B."/>
            <person name="Grigoriev I.V."/>
            <person name="Hibbett D.S."/>
            <person name="Martin F."/>
            <person name="Nordberg H.P."/>
            <person name="Cantor M.N."/>
            <person name="Hua S.X."/>
        </authorList>
    </citation>
    <scope>NUCLEOTIDE SEQUENCE [LARGE SCALE GENOMIC DNA]</scope>
    <source>
        <strain evidence="4 5">LaAM-08-1</strain>
    </source>
</reference>
<keyword evidence="5" id="KW-1185">Reference proteome</keyword>
<dbReference type="AlphaFoldDB" id="A0A0C9WRD1"/>
<sequence>MDTDKINLFGTPVKVDSTGKLARAGKEKMKAKVDAVAAHGIDCFVNRQLIYNYLESLLTEKGIMVTEHADFDGVERLSLVTGVKLQSPSTDRIWSSSGSAS</sequence>
<protein>
    <submittedName>
        <fullName evidence="4">Uncharacterized protein</fullName>
    </submittedName>
</protein>
<accession>A0A0C9WRD1</accession>
<name>A0A0C9WRD1_9AGAR</name>
<dbReference type="InterPro" id="IPR002423">
    <property type="entry name" value="Cpn60/GroEL/TCP-1"/>
</dbReference>
<keyword evidence="1" id="KW-0547">Nucleotide-binding</keyword>
<dbReference type="GO" id="GO:0140662">
    <property type="term" value="F:ATP-dependent protein folding chaperone"/>
    <property type="evidence" value="ECO:0007669"/>
    <property type="project" value="InterPro"/>
</dbReference>
<evidence type="ECO:0000256" key="2">
    <source>
        <dbReference type="ARBA" id="ARBA00022840"/>
    </source>
</evidence>
<dbReference type="GO" id="GO:0005524">
    <property type="term" value="F:ATP binding"/>
    <property type="evidence" value="ECO:0007669"/>
    <property type="project" value="UniProtKB-KW"/>
</dbReference>